<accession>A0A1R2B6I1</accession>
<dbReference type="SUPFAM" id="SSF81383">
    <property type="entry name" value="F-box domain"/>
    <property type="match status" value="1"/>
</dbReference>
<feature type="domain" description="F-box" evidence="1">
    <location>
        <begin position="1"/>
        <end position="46"/>
    </location>
</feature>
<dbReference type="Gene3D" id="1.20.1280.50">
    <property type="match status" value="1"/>
</dbReference>
<dbReference type="OrthoDB" id="190105at2759"/>
<gene>
    <name evidence="2" type="ORF">SteCoe_29193</name>
</gene>
<dbReference type="InterPro" id="IPR036322">
    <property type="entry name" value="WD40_repeat_dom_sf"/>
</dbReference>
<comment type="caution">
    <text evidence="2">The sequence shown here is derived from an EMBL/GenBank/DDBJ whole genome shotgun (WGS) entry which is preliminary data.</text>
</comment>
<proteinExistence type="predicted"/>
<dbReference type="InterPro" id="IPR001810">
    <property type="entry name" value="F-box_dom"/>
</dbReference>
<dbReference type="Gene3D" id="2.130.10.10">
    <property type="entry name" value="YVTN repeat-like/Quinoprotein amine dehydrogenase"/>
    <property type="match status" value="1"/>
</dbReference>
<name>A0A1R2B6I1_9CILI</name>
<dbReference type="AlphaFoldDB" id="A0A1R2B6I1"/>
<dbReference type="InterPro" id="IPR036047">
    <property type="entry name" value="F-box-like_dom_sf"/>
</dbReference>
<dbReference type="PROSITE" id="PS50181">
    <property type="entry name" value="FBOX"/>
    <property type="match status" value="1"/>
</dbReference>
<protein>
    <recommendedName>
        <fullName evidence="1">F-box domain-containing protein</fullName>
    </recommendedName>
</protein>
<organism evidence="2 3">
    <name type="scientific">Stentor coeruleus</name>
    <dbReference type="NCBI Taxonomy" id="5963"/>
    <lineage>
        <taxon>Eukaryota</taxon>
        <taxon>Sar</taxon>
        <taxon>Alveolata</taxon>
        <taxon>Ciliophora</taxon>
        <taxon>Postciliodesmatophora</taxon>
        <taxon>Heterotrichea</taxon>
        <taxon>Heterotrichida</taxon>
        <taxon>Stentoridae</taxon>
        <taxon>Stentor</taxon>
    </lineage>
</organism>
<dbReference type="SUPFAM" id="SSF50978">
    <property type="entry name" value="WD40 repeat-like"/>
    <property type="match status" value="1"/>
</dbReference>
<evidence type="ECO:0000259" key="1">
    <source>
        <dbReference type="PROSITE" id="PS50181"/>
    </source>
</evidence>
<dbReference type="Proteomes" id="UP000187209">
    <property type="component" value="Unassembled WGS sequence"/>
</dbReference>
<reference evidence="2 3" key="1">
    <citation type="submission" date="2016-11" db="EMBL/GenBank/DDBJ databases">
        <title>The macronuclear genome of Stentor coeruleus: a giant cell with tiny introns.</title>
        <authorList>
            <person name="Slabodnick M."/>
            <person name="Ruby J.G."/>
            <person name="Reiff S.B."/>
            <person name="Swart E.C."/>
            <person name="Gosai S."/>
            <person name="Prabakaran S."/>
            <person name="Witkowska E."/>
            <person name="Larue G.E."/>
            <person name="Fisher S."/>
            <person name="Freeman R.M."/>
            <person name="Gunawardena J."/>
            <person name="Chu W."/>
            <person name="Stover N.A."/>
            <person name="Gregory B.D."/>
            <person name="Nowacki M."/>
            <person name="Derisi J."/>
            <person name="Roy S.W."/>
            <person name="Marshall W.F."/>
            <person name="Sood P."/>
        </authorList>
    </citation>
    <scope>NUCLEOTIDE SEQUENCE [LARGE SCALE GENOMIC DNA]</scope>
    <source>
        <strain evidence="2">WM001</strain>
    </source>
</reference>
<sequence length="428" mass="48839">MPLIKISANVLSVILSFLDAKEIGRLSLVNKLFNKAGGMNHVWKGLCMKRWLFTRLEGTWKQSFVRKFLTGERMLRGNAKDYKMVPCRGHTSHIIDLLCVKEKFVSLSVNGEVFVWAYPEYIPIRLDSMYIGKLNVFQDKLMVTTSDGILQLWELDYMNLEFSHQFRLEETRICTWDNWICIVGVTFGVITGIAINIITKKICEANYTQRAFPEHITSQSITANNSTLYCGFANSVILWNWKNDTIQSFSLIGNSICNLHTINNKIICFRQNCIETYTLSFEKLKSKIVTLNQNLSGIHDFNGIKVVAYFVQEYDYRFGGNNTGRVELADLNTLDVVATIQMKSVINSLFFNAYHFIVGTVNNSIHVHETKDGVEKYVLLGGSMNPKTMPKSFVPHPTLSGCSKVLIDNERIVGVFGNLIRIYHFDLD</sequence>
<evidence type="ECO:0000313" key="3">
    <source>
        <dbReference type="Proteomes" id="UP000187209"/>
    </source>
</evidence>
<dbReference type="InterPro" id="IPR015943">
    <property type="entry name" value="WD40/YVTN_repeat-like_dom_sf"/>
</dbReference>
<evidence type="ECO:0000313" key="2">
    <source>
        <dbReference type="EMBL" id="OMJ72378.1"/>
    </source>
</evidence>
<keyword evidence="3" id="KW-1185">Reference proteome</keyword>
<dbReference type="EMBL" id="MPUH01000906">
    <property type="protein sequence ID" value="OMJ72378.1"/>
    <property type="molecule type" value="Genomic_DNA"/>
</dbReference>